<keyword evidence="5" id="KW-1185">Reference proteome</keyword>
<dbReference type="CDD" id="cd04301">
    <property type="entry name" value="NAT_SF"/>
    <property type="match status" value="1"/>
</dbReference>
<proteinExistence type="predicted"/>
<dbReference type="PROSITE" id="PS51186">
    <property type="entry name" value="GNAT"/>
    <property type="match status" value="1"/>
</dbReference>
<organism evidence="4 5">
    <name type="scientific">Pseudovibrio japonicus</name>
    <dbReference type="NCBI Taxonomy" id="366534"/>
    <lineage>
        <taxon>Bacteria</taxon>
        <taxon>Pseudomonadati</taxon>
        <taxon>Pseudomonadota</taxon>
        <taxon>Alphaproteobacteria</taxon>
        <taxon>Hyphomicrobiales</taxon>
        <taxon>Stappiaceae</taxon>
        <taxon>Pseudovibrio</taxon>
    </lineage>
</organism>
<comment type="caution">
    <text evidence="4">The sequence shown here is derived from an EMBL/GenBank/DDBJ whole genome shotgun (WGS) entry which is preliminary data.</text>
</comment>
<dbReference type="InterPro" id="IPR016181">
    <property type="entry name" value="Acyl_CoA_acyltransferase"/>
</dbReference>
<evidence type="ECO:0000313" key="4">
    <source>
        <dbReference type="EMBL" id="GHB22421.1"/>
    </source>
</evidence>
<protein>
    <submittedName>
        <fullName evidence="4">N-acetyltransferase YycN</fullName>
    </submittedName>
</protein>
<keyword evidence="1" id="KW-0808">Transferase</keyword>
<gene>
    <name evidence="4" type="primary">yycN</name>
    <name evidence="4" type="ORF">GCM10007094_08230</name>
</gene>
<evidence type="ECO:0000259" key="3">
    <source>
        <dbReference type="PROSITE" id="PS51186"/>
    </source>
</evidence>
<accession>A0ABQ3E188</accession>
<dbReference type="SUPFAM" id="SSF55729">
    <property type="entry name" value="Acyl-CoA N-acyltransferases (Nat)"/>
    <property type="match status" value="1"/>
</dbReference>
<dbReference type="PANTHER" id="PTHR43420">
    <property type="entry name" value="ACETYLTRANSFERASE"/>
    <property type="match status" value="1"/>
</dbReference>
<evidence type="ECO:0000313" key="5">
    <source>
        <dbReference type="Proteomes" id="UP000637980"/>
    </source>
</evidence>
<dbReference type="Pfam" id="PF00583">
    <property type="entry name" value="Acetyltransf_1"/>
    <property type="match status" value="1"/>
</dbReference>
<dbReference type="InterPro" id="IPR000182">
    <property type="entry name" value="GNAT_dom"/>
</dbReference>
<dbReference type="RefSeq" id="WP_189435455.1">
    <property type="nucleotide sequence ID" value="NZ_BMXE01000001.1"/>
</dbReference>
<evidence type="ECO:0000256" key="2">
    <source>
        <dbReference type="ARBA" id="ARBA00023315"/>
    </source>
</evidence>
<keyword evidence="2" id="KW-0012">Acyltransferase</keyword>
<name>A0ABQ3E188_9HYPH</name>
<dbReference type="Gene3D" id="3.40.630.30">
    <property type="match status" value="1"/>
</dbReference>
<dbReference type="InterPro" id="IPR050680">
    <property type="entry name" value="YpeA/RimI_acetyltransf"/>
</dbReference>
<dbReference type="Proteomes" id="UP000637980">
    <property type="component" value="Unassembled WGS sequence"/>
</dbReference>
<reference evidence="5" key="1">
    <citation type="journal article" date="2019" name="Int. J. Syst. Evol. Microbiol.">
        <title>The Global Catalogue of Microorganisms (GCM) 10K type strain sequencing project: providing services to taxonomists for standard genome sequencing and annotation.</title>
        <authorList>
            <consortium name="The Broad Institute Genomics Platform"/>
            <consortium name="The Broad Institute Genome Sequencing Center for Infectious Disease"/>
            <person name="Wu L."/>
            <person name="Ma J."/>
        </authorList>
    </citation>
    <scope>NUCLEOTIDE SEQUENCE [LARGE SCALE GENOMIC DNA]</scope>
    <source>
        <strain evidence="5">KCTC 12861</strain>
    </source>
</reference>
<feature type="domain" description="N-acetyltransferase" evidence="3">
    <location>
        <begin position="18"/>
        <end position="156"/>
    </location>
</feature>
<evidence type="ECO:0000256" key="1">
    <source>
        <dbReference type="ARBA" id="ARBA00022679"/>
    </source>
</evidence>
<dbReference type="EMBL" id="BMXE01000001">
    <property type="protein sequence ID" value="GHB22421.1"/>
    <property type="molecule type" value="Genomic_DNA"/>
</dbReference>
<sequence length="156" mass="17159">MIVLQDFPADRFDEFQAVSISEYALDLVANRRMDEQVARRLASEGLSKAFPEGKSTEQNKLLSIVNKTEAGDIAIGSLWYALHDDGSAFIMDFMVYADHRGKGYASKALEALKSTLKAEGLTRVGLRVAPDNHAAIRAYDKAGFNVTGWNMSADLL</sequence>